<dbReference type="Proteomes" id="UP001519332">
    <property type="component" value="Unassembled WGS sequence"/>
</dbReference>
<feature type="region of interest" description="Disordered" evidence="1">
    <location>
        <begin position="153"/>
        <end position="175"/>
    </location>
</feature>
<protein>
    <recommendedName>
        <fullName evidence="4">DUF222 domain-containing protein</fullName>
    </recommendedName>
</protein>
<accession>A0ABS4TLQ2</accession>
<dbReference type="EMBL" id="JAGINW010000001">
    <property type="protein sequence ID" value="MBP2325353.1"/>
    <property type="molecule type" value="Genomic_DNA"/>
</dbReference>
<comment type="caution">
    <text evidence="2">The sequence shown here is derived from an EMBL/GenBank/DDBJ whole genome shotgun (WGS) entry which is preliminary data.</text>
</comment>
<organism evidence="2 3">
    <name type="scientific">Kibdelosporangium banguiense</name>
    <dbReference type="NCBI Taxonomy" id="1365924"/>
    <lineage>
        <taxon>Bacteria</taxon>
        <taxon>Bacillati</taxon>
        <taxon>Actinomycetota</taxon>
        <taxon>Actinomycetes</taxon>
        <taxon>Pseudonocardiales</taxon>
        <taxon>Pseudonocardiaceae</taxon>
        <taxon>Kibdelosporangium</taxon>
    </lineage>
</organism>
<proteinExistence type="predicted"/>
<gene>
    <name evidence="2" type="ORF">JOF56_005738</name>
</gene>
<keyword evidence="3" id="KW-1185">Reference proteome</keyword>
<sequence>MTLDRSEVARLLGMTASFDQRTVGQADVAAWQAALTGVTYGECEAAILEHAKTSRERVTPADILVRIRDSKRHRAERLTALPTGTTDRAKATAAAKRGMAAIYAEMGWTYNAQRTAAMSVTCPVARCWAPVGRTCRKFGDRYQGMHRERVTRATAAGGALPLETSAPASTEDVPT</sequence>
<evidence type="ECO:0000256" key="1">
    <source>
        <dbReference type="SAM" id="MobiDB-lite"/>
    </source>
</evidence>
<dbReference type="RefSeq" id="WP_209642563.1">
    <property type="nucleotide sequence ID" value="NZ_JAGINW010000001.1"/>
</dbReference>
<name>A0ABS4TLQ2_9PSEU</name>
<evidence type="ECO:0000313" key="2">
    <source>
        <dbReference type="EMBL" id="MBP2325353.1"/>
    </source>
</evidence>
<reference evidence="2 3" key="1">
    <citation type="submission" date="2021-03" db="EMBL/GenBank/DDBJ databases">
        <title>Sequencing the genomes of 1000 actinobacteria strains.</title>
        <authorList>
            <person name="Klenk H.-P."/>
        </authorList>
    </citation>
    <scope>NUCLEOTIDE SEQUENCE [LARGE SCALE GENOMIC DNA]</scope>
    <source>
        <strain evidence="2 3">DSM 46670</strain>
    </source>
</reference>
<evidence type="ECO:0000313" key="3">
    <source>
        <dbReference type="Proteomes" id="UP001519332"/>
    </source>
</evidence>
<evidence type="ECO:0008006" key="4">
    <source>
        <dbReference type="Google" id="ProtNLM"/>
    </source>
</evidence>